<dbReference type="Proteomes" id="UP000001364">
    <property type="component" value="Chromosome"/>
</dbReference>
<dbReference type="GeneID" id="7332948"/>
<evidence type="ECO:0000256" key="1">
    <source>
        <dbReference type="ARBA" id="ARBA00006226"/>
    </source>
</evidence>
<keyword evidence="2" id="KW-1277">Toxin-antitoxin system</keyword>
<protein>
    <submittedName>
        <fullName evidence="3">Toxin protein relE2</fullName>
    </submittedName>
</protein>
<sequence>MGDARRKARARDVAQVVWTWRALADLTAIRDYIGQFSPLAAQRMALRLKTAADSLAEYPERGRLATATLRELVVVPPYVIRYYVADGLVHIVRIRHAARL</sequence>
<dbReference type="KEGG" id="ccs:CCNA_02598"/>
<keyword evidence="4" id="KW-1185">Reference proteome</keyword>
<comment type="similarity">
    <text evidence="1">Belongs to the RelE toxin family.</text>
</comment>
<dbReference type="InterPro" id="IPR007712">
    <property type="entry name" value="RelE/ParE_toxin"/>
</dbReference>
<name>A0A0H3CA69_CAUVN</name>
<organism evidence="3 4">
    <name type="scientific">Caulobacter vibrioides (strain NA1000 / CB15N)</name>
    <name type="common">Caulobacter crescentus</name>
    <dbReference type="NCBI Taxonomy" id="565050"/>
    <lineage>
        <taxon>Bacteria</taxon>
        <taxon>Pseudomonadati</taxon>
        <taxon>Pseudomonadota</taxon>
        <taxon>Alphaproteobacteria</taxon>
        <taxon>Caulobacterales</taxon>
        <taxon>Caulobacteraceae</taxon>
        <taxon>Caulobacter</taxon>
    </lineage>
</organism>
<evidence type="ECO:0000256" key="2">
    <source>
        <dbReference type="ARBA" id="ARBA00022649"/>
    </source>
</evidence>
<evidence type="ECO:0000313" key="4">
    <source>
        <dbReference type="Proteomes" id="UP000001364"/>
    </source>
</evidence>
<evidence type="ECO:0000313" key="3">
    <source>
        <dbReference type="EMBL" id="ACL96063.3"/>
    </source>
</evidence>
<dbReference type="HOGENOM" id="CLU_147162_11_0_5"/>
<dbReference type="OrthoDB" id="7577795at2"/>
<dbReference type="Pfam" id="PF05016">
    <property type="entry name" value="ParE_toxin"/>
    <property type="match status" value="1"/>
</dbReference>
<gene>
    <name evidence="3" type="ordered locus">CCNA_02598</name>
</gene>
<dbReference type="RefSeq" id="YP_002517971.3">
    <property type="nucleotide sequence ID" value="NC_011916.1"/>
</dbReference>
<dbReference type="InterPro" id="IPR051803">
    <property type="entry name" value="TA_system_RelE-like_toxin"/>
</dbReference>
<dbReference type="NCBIfam" id="TIGR02385">
    <property type="entry name" value="RelE_StbE"/>
    <property type="match status" value="1"/>
</dbReference>
<dbReference type="EMBL" id="CP001340">
    <property type="protein sequence ID" value="ACL96063.3"/>
    <property type="molecule type" value="Genomic_DNA"/>
</dbReference>
<proteinExistence type="inferred from homology"/>
<dbReference type="Gene3D" id="3.30.2310.20">
    <property type="entry name" value="RelE-like"/>
    <property type="match status" value="1"/>
</dbReference>
<accession>A0A0H3CA69</accession>
<dbReference type="RefSeq" id="WP_012640512.1">
    <property type="nucleotide sequence ID" value="NC_011916.1"/>
</dbReference>
<dbReference type="AlphaFoldDB" id="A0A0H3CA69"/>
<dbReference type="PANTHER" id="PTHR33755">
    <property type="entry name" value="TOXIN PARE1-RELATED"/>
    <property type="match status" value="1"/>
</dbReference>
<reference evidence="3 4" key="1">
    <citation type="journal article" date="2010" name="J. Bacteriol.">
        <title>The genetic basis of laboratory adaptation in Caulobacter crescentus.</title>
        <authorList>
            <person name="Marks M.E."/>
            <person name="Castro-Rojas C.M."/>
            <person name="Teiling C."/>
            <person name="Du L."/>
            <person name="Kapatral V."/>
            <person name="Walunas T.L."/>
            <person name="Crosson S."/>
        </authorList>
    </citation>
    <scope>NUCLEOTIDE SEQUENCE [LARGE SCALE GENOMIC DNA]</scope>
    <source>
        <strain evidence="4">NA1000 / CB15N</strain>
    </source>
</reference>
<dbReference type="InterPro" id="IPR035093">
    <property type="entry name" value="RelE/ParE_toxin_dom_sf"/>
</dbReference>